<feature type="transmembrane region" description="Helical" evidence="1">
    <location>
        <begin position="104"/>
        <end position="123"/>
    </location>
</feature>
<feature type="transmembrane region" description="Helical" evidence="1">
    <location>
        <begin position="6"/>
        <end position="28"/>
    </location>
</feature>
<dbReference type="InterPro" id="IPR011429">
    <property type="entry name" value="Cyt_c_Planctomycete-type"/>
</dbReference>
<dbReference type="OrthoDB" id="1099022at2"/>
<dbReference type="InterPro" id="IPR032675">
    <property type="entry name" value="LRR_dom_sf"/>
</dbReference>
<keyword evidence="1" id="KW-0472">Membrane</keyword>
<gene>
    <name evidence="5" type="ORF">SAMN06265377_1145</name>
</gene>
<dbReference type="RefSeq" id="WP_097044765.1">
    <property type="nucleotide sequence ID" value="NZ_OBEH01000001.1"/>
</dbReference>
<evidence type="ECO:0000313" key="5">
    <source>
        <dbReference type="EMBL" id="SNY95476.1"/>
    </source>
</evidence>
<dbReference type="Pfam" id="PF09990">
    <property type="entry name" value="DUF2231"/>
    <property type="match status" value="1"/>
</dbReference>
<evidence type="ECO:0000259" key="3">
    <source>
        <dbReference type="Pfam" id="PF09990"/>
    </source>
</evidence>
<dbReference type="AlphaFoldDB" id="A0A285MHN8"/>
<dbReference type="Gene3D" id="3.80.10.10">
    <property type="entry name" value="Ribonuclease Inhibitor"/>
    <property type="match status" value="1"/>
</dbReference>
<feature type="domain" description="GH29D-like beta-sandwich" evidence="4">
    <location>
        <begin position="459"/>
        <end position="518"/>
    </location>
</feature>
<feature type="transmembrane region" description="Helical" evidence="1">
    <location>
        <begin position="74"/>
        <end position="92"/>
    </location>
</feature>
<keyword evidence="1" id="KW-0812">Transmembrane</keyword>
<sequence>MQLGNLHPLFVHLPIGILVLAFLMELYYAKKPAPKDNGTILFALGIGALSALFSVASGWFLGENGGYDEVLLSRHKWIAIAFAVGALLLFFLKKSTHAKTQKVYLPAFVLVLVLLTLTGHYGGSLTHGEDFLFQEKYTEPIIENVDEAKVYAEIIQPILQKKCVSCHNSSKAKGGLLLASKNDLLTGGDSGSLLDAEEGGKPSLLMHRLYLPIAEKEHMPPKGKVQLTSDEMLLLEWWMKNENCFDCITKDLLVDDKLDGILASLEKDTSLHALIAEKVDEVPAEYLVSLAKQNISAQLLSEEVPLLSVNLSHRKDLTEEDFELLKEFKENIVEMNLGYANLDNVLGKQLKKFKHLTKLQLQRTQITNDFVNILESLEYLESLNLYGTELDDSALEVFKKLENLKSLYVWQTKMSKEALAKFESQNNTVMVQSQVADSVFASSTLSPPTILADKEIFIDSVEVSIEQYFDGAKVYYITENSKNDTVPKEYTKPFYLKETSTLRAYTTLDGWEPSEVSTGDFLKSRVEVTNVSLARSPHPKYKGKGGKTLMDLKRGTTNFVDGNWLGFESEHMTATIEFKDQTMISNVSVGSLSIPNNWIFFPVGYTVWGSTDGDSFTKIKTVKLPIQRPSVIIERKAYNIDFDPIALKKVKLLVESPLKNPDWHAVPGGNSFIFLDELVFN</sequence>
<dbReference type="SUPFAM" id="SSF52047">
    <property type="entry name" value="RNI-like"/>
    <property type="match status" value="1"/>
</dbReference>
<evidence type="ECO:0000313" key="6">
    <source>
        <dbReference type="Proteomes" id="UP000219048"/>
    </source>
</evidence>
<evidence type="ECO:0000256" key="1">
    <source>
        <dbReference type="SAM" id="Phobius"/>
    </source>
</evidence>
<dbReference type="Pfam" id="PF07635">
    <property type="entry name" value="PSCyt1"/>
    <property type="match status" value="1"/>
</dbReference>
<reference evidence="6" key="1">
    <citation type="submission" date="2017-09" db="EMBL/GenBank/DDBJ databases">
        <authorList>
            <person name="Varghese N."/>
            <person name="Submissions S."/>
        </authorList>
    </citation>
    <scope>NUCLEOTIDE SEQUENCE [LARGE SCALE GENOMIC DNA]</scope>
    <source>
        <strain evidence="6">DSM 25885</strain>
    </source>
</reference>
<dbReference type="Gene3D" id="2.60.120.260">
    <property type="entry name" value="Galactose-binding domain-like"/>
    <property type="match status" value="1"/>
</dbReference>
<protein>
    <submittedName>
        <fullName evidence="5">Uncharacterized membrane protein</fullName>
    </submittedName>
</protein>
<keyword evidence="6" id="KW-1185">Reference proteome</keyword>
<evidence type="ECO:0000259" key="4">
    <source>
        <dbReference type="Pfam" id="PF13290"/>
    </source>
</evidence>
<evidence type="ECO:0000259" key="2">
    <source>
        <dbReference type="Pfam" id="PF07635"/>
    </source>
</evidence>
<organism evidence="5 6">
    <name type="scientific">Flagellimonas pacifica</name>
    <dbReference type="NCBI Taxonomy" id="1247520"/>
    <lineage>
        <taxon>Bacteria</taxon>
        <taxon>Pseudomonadati</taxon>
        <taxon>Bacteroidota</taxon>
        <taxon>Flavobacteriia</taxon>
        <taxon>Flavobacteriales</taxon>
        <taxon>Flavobacteriaceae</taxon>
        <taxon>Flagellimonas</taxon>
    </lineage>
</organism>
<keyword evidence="1" id="KW-1133">Transmembrane helix</keyword>
<dbReference type="InterPro" id="IPR019251">
    <property type="entry name" value="DUF2231_TM"/>
</dbReference>
<name>A0A285MHN8_9FLAO</name>
<dbReference type="Pfam" id="PF13290">
    <property type="entry name" value="CHB_HEX_C_1"/>
    <property type="match status" value="1"/>
</dbReference>
<proteinExistence type="predicted"/>
<feature type="transmembrane region" description="Helical" evidence="1">
    <location>
        <begin position="40"/>
        <end position="62"/>
    </location>
</feature>
<feature type="domain" description="DUF2231" evidence="3">
    <location>
        <begin position="5"/>
        <end position="126"/>
    </location>
</feature>
<accession>A0A285MHN8</accession>
<dbReference type="InterPro" id="IPR059177">
    <property type="entry name" value="GH29D-like_dom"/>
</dbReference>
<feature type="domain" description="Cytochrome C Planctomycete-type" evidence="2">
    <location>
        <begin position="163"/>
        <end position="223"/>
    </location>
</feature>
<dbReference type="EMBL" id="OBEH01000001">
    <property type="protein sequence ID" value="SNY95476.1"/>
    <property type="molecule type" value="Genomic_DNA"/>
</dbReference>
<dbReference type="Proteomes" id="UP000219048">
    <property type="component" value="Unassembled WGS sequence"/>
</dbReference>